<evidence type="ECO:0000256" key="8">
    <source>
        <dbReference type="ARBA" id="ARBA00022692"/>
    </source>
</evidence>
<comment type="pathway">
    <text evidence="11">Cofactor biosynthesis; ubiquinone biosynthesis.</text>
</comment>
<evidence type="ECO:0000256" key="10">
    <source>
        <dbReference type="ARBA" id="ARBA00023136"/>
    </source>
</evidence>
<dbReference type="RefSeq" id="WP_379489446.1">
    <property type="nucleotide sequence ID" value="NZ_JAPCWC010000032.1"/>
</dbReference>
<dbReference type="Pfam" id="PF01040">
    <property type="entry name" value="UbiA"/>
    <property type="match status" value="1"/>
</dbReference>
<dbReference type="PROSITE" id="PS00943">
    <property type="entry name" value="UBIA"/>
    <property type="match status" value="1"/>
</dbReference>
<feature type="transmembrane region" description="Helical" evidence="11">
    <location>
        <begin position="166"/>
        <end position="183"/>
    </location>
</feature>
<comment type="function">
    <text evidence="11">Catalyzes the prenylation of para-hydroxybenzoate (PHB) with an all-trans polyprenyl group. Mediates the second step in the final reaction sequence of ubiquinone-8 (UQ-8) biosynthesis, which is the condensation of the polyisoprenoid side chain with PHB, generating the first membrane-bound Q intermediate 3-octaprenyl-4-hydroxybenzoate.</text>
</comment>
<keyword evidence="7 11" id="KW-0831">Ubiquinone biosynthesis</keyword>
<feature type="transmembrane region" description="Helical" evidence="11">
    <location>
        <begin position="234"/>
        <end position="255"/>
    </location>
</feature>
<keyword evidence="4 11" id="KW-1003">Cell membrane</keyword>
<protein>
    <recommendedName>
        <fullName evidence="11 12">4-hydroxybenzoate octaprenyltransferase</fullName>
        <ecNumber evidence="11 12">2.5.1.39</ecNumber>
    </recommendedName>
    <alternativeName>
        <fullName evidence="11">4-HB polyprenyltransferase</fullName>
    </alternativeName>
</protein>
<comment type="cofactor">
    <cofactor evidence="1 11">
        <name>Mg(2+)</name>
        <dbReference type="ChEBI" id="CHEBI:18420"/>
    </cofactor>
</comment>
<dbReference type="GO" id="GO:0008412">
    <property type="term" value="F:4-hydroxybenzoate polyprenyltransferase activity"/>
    <property type="evidence" value="ECO:0007669"/>
    <property type="project" value="UniProtKB-EC"/>
</dbReference>
<dbReference type="InterPro" id="IPR039653">
    <property type="entry name" value="Prenyltransferase"/>
</dbReference>
<evidence type="ECO:0000256" key="7">
    <source>
        <dbReference type="ARBA" id="ARBA00022688"/>
    </source>
</evidence>
<sequence length="316" mass="34663">MTARCLWSSPHRVSDSLLVPDTEHRGLVSALPPLPRAFAMLARFDRPIGWWLLFWPCAWGVLLAGGEARWGLILWLLAGSIAMRGAGCVYNDIVDADLDRKVARTAQRPIASGMVSPRAAWVWLLALCAVGLVVLVQLRPMAQLVSLGSVALVAAYPFMKRITWWPQAWLGMVFTWGALVGWVEIRSDHLEVLAALYAGAIAWCIGYDTIYAIQDREDDALVGIRSSALRMGTHVRGGVAGFYTIAVAFWALAFWMLRHDWVAMVGLVPVALHLAFQVVTLDTADGDNALARFRSNRDLGLVMALACWVVGNAGIL</sequence>
<feature type="transmembrane region" description="Helical" evidence="11">
    <location>
        <begin position="261"/>
        <end position="279"/>
    </location>
</feature>
<keyword evidence="8 11" id="KW-0812">Transmembrane</keyword>
<dbReference type="HAMAP" id="MF_01635">
    <property type="entry name" value="UbiA"/>
    <property type="match status" value="1"/>
</dbReference>
<dbReference type="EMBL" id="JBHLTM010000088">
    <property type="protein sequence ID" value="MFC0687580.1"/>
    <property type="molecule type" value="Genomic_DNA"/>
</dbReference>
<feature type="transmembrane region" description="Helical" evidence="11">
    <location>
        <begin position="195"/>
        <end position="213"/>
    </location>
</feature>
<accession>A0ABV6SE88</accession>
<organism evidence="13 14">
    <name type="scientific">Novosphingobium clariflavum</name>
    <dbReference type="NCBI Taxonomy" id="2029884"/>
    <lineage>
        <taxon>Bacteria</taxon>
        <taxon>Pseudomonadati</taxon>
        <taxon>Pseudomonadota</taxon>
        <taxon>Alphaproteobacteria</taxon>
        <taxon>Sphingomonadales</taxon>
        <taxon>Sphingomonadaceae</taxon>
        <taxon>Novosphingobium</taxon>
    </lineage>
</organism>
<keyword evidence="11" id="KW-0460">Magnesium</keyword>
<dbReference type="PANTHER" id="PTHR11048">
    <property type="entry name" value="PRENYLTRANSFERASES"/>
    <property type="match status" value="1"/>
</dbReference>
<evidence type="ECO:0000256" key="2">
    <source>
        <dbReference type="ARBA" id="ARBA00004141"/>
    </source>
</evidence>
<keyword evidence="14" id="KW-1185">Reference proteome</keyword>
<gene>
    <name evidence="11 13" type="primary">ubiA</name>
    <name evidence="13" type="ORF">ACFFF8_23600</name>
</gene>
<comment type="caution">
    <text evidence="13">The sequence shown here is derived from an EMBL/GenBank/DDBJ whole genome shotgun (WGS) entry which is preliminary data.</text>
</comment>
<name>A0ABV6SE88_9SPHN</name>
<evidence type="ECO:0000256" key="3">
    <source>
        <dbReference type="ARBA" id="ARBA00005985"/>
    </source>
</evidence>
<evidence type="ECO:0000256" key="6">
    <source>
        <dbReference type="ARBA" id="ARBA00022679"/>
    </source>
</evidence>
<feature type="transmembrane region" description="Helical" evidence="11">
    <location>
        <begin position="115"/>
        <end position="135"/>
    </location>
</feature>
<evidence type="ECO:0000256" key="1">
    <source>
        <dbReference type="ARBA" id="ARBA00001946"/>
    </source>
</evidence>
<feature type="transmembrane region" description="Helical" evidence="11">
    <location>
        <begin position="72"/>
        <end position="94"/>
    </location>
</feature>
<dbReference type="Proteomes" id="UP001589858">
    <property type="component" value="Unassembled WGS sequence"/>
</dbReference>
<dbReference type="EC" id="2.5.1.39" evidence="11 12"/>
<dbReference type="Gene3D" id="1.10.357.140">
    <property type="entry name" value="UbiA prenyltransferase"/>
    <property type="match status" value="1"/>
</dbReference>
<dbReference type="InterPro" id="IPR006370">
    <property type="entry name" value="HB_polyprenyltransferase-like"/>
</dbReference>
<comment type="catalytic activity">
    <reaction evidence="11">
        <text>all-trans-octaprenyl diphosphate + 4-hydroxybenzoate = 4-hydroxy-3-(all-trans-octaprenyl)benzoate + diphosphate</text>
        <dbReference type="Rhea" id="RHEA:27782"/>
        <dbReference type="ChEBI" id="CHEBI:1617"/>
        <dbReference type="ChEBI" id="CHEBI:17879"/>
        <dbReference type="ChEBI" id="CHEBI:33019"/>
        <dbReference type="ChEBI" id="CHEBI:57711"/>
        <dbReference type="EC" id="2.5.1.39"/>
    </reaction>
</comment>
<dbReference type="Gene3D" id="1.20.120.1780">
    <property type="entry name" value="UbiA prenyltransferase"/>
    <property type="match status" value="1"/>
</dbReference>
<dbReference type="PANTHER" id="PTHR11048:SF28">
    <property type="entry name" value="4-HYDROXYBENZOATE POLYPRENYLTRANSFERASE, MITOCHONDRIAL"/>
    <property type="match status" value="1"/>
</dbReference>
<evidence type="ECO:0000256" key="5">
    <source>
        <dbReference type="ARBA" id="ARBA00022519"/>
    </source>
</evidence>
<evidence type="ECO:0000256" key="9">
    <source>
        <dbReference type="ARBA" id="ARBA00022989"/>
    </source>
</evidence>
<evidence type="ECO:0000256" key="4">
    <source>
        <dbReference type="ARBA" id="ARBA00022475"/>
    </source>
</evidence>
<reference evidence="13 14" key="1">
    <citation type="submission" date="2024-09" db="EMBL/GenBank/DDBJ databases">
        <authorList>
            <person name="Sun Q."/>
            <person name="Mori K."/>
        </authorList>
    </citation>
    <scope>NUCLEOTIDE SEQUENCE [LARGE SCALE GENOMIC DNA]</scope>
    <source>
        <strain evidence="13 14">CICC 11035S</strain>
    </source>
</reference>
<dbReference type="InterPro" id="IPR030470">
    <property type="entry name" value="UbiA_prenylTrfase_CS"/>
</dbReference>
<evidence type="ECO:0000256" key="12">
    <source>
        <dbReference type="NCBIfam" id="TIGR01474"/>
    </source>
</evidence>
<dbReference type="InterPro" id="IPR000537">
    <property type="entry name" value="UbiA_prenyltransferase"/>
</dbReference>
<comment type="similarity">
    <text evidence="3 11">Belongs to the UbiA prenyltransferase family.</text>
</comment>
<evidence type="ECO:0000313" key="14">
    <source>
        <dbReference type="Proteomes" id="UP001589858"/>
    </source>
</evidence>
<feature type="transmembrane region" description="Helical" evidence="11">
    <location>
        <begin position="48"/>
        <end position="66"/>
    </location>
</feature>
<dbReference type="NCBIfam" id="TIGR01474">
    <property type="entry name" value="ubiA_proteo"/>
    <property type="match status" value="1"/>
</dbReference>
<dbReference type="CDD" id="cd13959">
    <property type="entry name" value="PT_UbiA_COQ2"/>
    <property type="match status" value="1"/>
</dbReference>
<comment type="subcellular location">
    <subcellularLocation>
        <location evidence="11">Cell inner membrane</location>
        <topology evidence="11">Multi-pass membrane protein</topology>
    </subcellularLocation>
    <subcellularLocation>
        <location evidence="2">Membrane</location>
        <topology evidence="2">Multi-pass membrane protein</topology>
    </subcellularLocation>
</comment>
<evidence type="ECO:0000313" key="13">
    <source>
        <dbReference type="EMBL" id="MFC0687580.1"/>
    </source>
</evidence>
<keyword evidence="10 11" id="KW-0472">Membrane</keyword>
<evidence type="ECO:0000256" key="11">
    <source>
        <dbReference type="HAMAP-Rule" id="MF_01635"/>
    </source>
</evidence>
<dbReference type="InterPro" id="IPR044878">
    <property type="entry name" value="UbiA_sf"/>
</dbReference>
<keyword evidence="5 11" id="KW-0997">Cell inner membrane</keyword>
<keyword evidence="6 11" id="KW-0808">Transferase</keyword>
<proteinExistence type="inferred from homology"/>
<keyword evidence="9 11" id="KW-1133">Transmembrane helix</keyword>